<dbReference type="GO" id="GO:0044205">
    <property type="term" value="P:'de novo' UMP biosynthetic process"/>
    <property type="evidence" value="ECO:0007669"/>
    <property type="project" value="UniProtKB-UniRule"/>
</dbReference>
<keyword evidence="3 6" id="KW-0328">Glycosyltransferase</keyword>
<dbReference type="PANTHER" id="PTHR19278">
    <property type="entry name" value="OROTATE PHOSPHORIBOSYLTRANSFERASE"/>
    <property type="match status" value="1"/>
</dbReference>
<gene>
    <name evidence="7" type="primary">pyrE_1</name>
    <name evidence="6" type="synonym">pyrE</name>
    <name evidence="7" type="ORF">PSM7751_00657</name>
</gene>
<comment type="function">
    <text evidence="6">Catalyzes the transfer of a ribosyl phosphate group from 5-phosphoribose 1-diphosphate to orotate, leading to the formation of orotidine monophosphate (OMP).</text>
</comment>
<dbReference type="InterPro" id="IPR000836">
    <property type="entry name" value="PRTase_dom"/>
</dbReference>
<dbReference type="InterPro" id="IPR023031">
    <property type="entry name" value="OPRT"/>
</dbReference>
<feature type="binding site" description="in other chain" evidence="6">
    <location>
        <position position="113"/>
    </location>
    <ligand>
        <name>5-phospho-alpha-D-ribose 1-diphosphate</name>
        <dbReference type="ChEBI" id="CHEBI:58017"/>
        <note>ligand shared between dimeric partners</note>
    </ligand>
</feature>
<evidence type="ECO:0000256" key="5">
    <source>
        <dbReference type="ARBA" id="ARBA00022975"/>
    </source>
</evidence>
<evidence type="ECO:0000256" key="6">
    <source>
        <dbReference type="HAMAP-Rule" id="MF_01208"/>
    </source>
</evidence>
<keyword evidence="4 6" id="KW-0808">Transferase</keyword>
<evidence type="ECO:0000256" key="2">
    <source>
        <dbReference type="ARBA" id="ARBA00011971"/>
    </source>
</evidence>
<feature type="binding site" evidence="6">
    <location>
        <position position="142"/>
    </location>
    <ligand>
        <name>orotate</name>
        <dbReference type="ChEBI" id="CHEBI:30839"/>
    </ligand>
</feature>
<feature type="binding site" evidence="6">
    <location>
        <position position="112"/>
    </location>
    <ligand>
        <name>5-phospho-alpha-D-ribose 1-diphosphate</name>
        <dbReference type="ChEBI" id="CHEBI:58017"/>
        <note>ligand shared between dimeric partners</note>
    </ligand>
</feature>
<dbReference type="RefSeq" id="WP_085886526.1">
    <property type="nucleotide sequence ID" value="NZ_FWFN01000001.1"/>
</dbReference>
<evidence type="ECO:0000256" key="3">
    <source>
        <dbReference type="ARBA" id="ARBA00022676"/>
    </source>
</evidence>
<comment type="cofactor">
    <cofactor evidence="6">
        <name>Mg(2+)</name>
        <dbReference type="ChEBI" id="CHEBI:18420"/>
    </cofactor>
</comment>
<sequence length="236" mass="25732">MKEALPMQLSPETRKDFARRTARALLDIGAVECADQRPFILSSGVASPVYINVRKVISYPALREMMMGFATEILDSEIGRDRIDAVAGAETAGIPFAAWIAALSGLPMQYVRKRAQGFGPAARIEGVSTPGQRVLLIEDLTTDGASKIRFCQALREAGLKVSHVLMLFHYDIFPETRVALDQHGLRLHALANWGDILAEAETRDSFPRPALDALRAFIDAPLDWSAAHGGVGSLSF</sequence>
<keyword evidence="5 6" id="KW-0665">Pyrimidine biosynthesis</keyword>
<dbReference type="CDD" id="cd06223">
    <property type="entry name" value="PRTases_typeI"/>
    <property type="match status" value="1"/>
</dbReference>
<reference evidence="7 8" key="1">
    <citation type="submission" date="2017-03" db="EMBL/GenBank/DDBJ databases">
        <authorList>
            <person name="Afonso C.L."/>
            <person name="Miller P.J."/>
            <person name="Scott M.A."/>
            <person name="Spackman E."/>
            <person name="Goraichik I."/>
            <person name="Dimitrov K.M."/>
            <person name="Suarez D.L."/>
            <person name="Swayne D.E."/>
        </authorList>
    </citation>
    <scope>NUCLEOTIDE SEQUENCE [LARGE SCALE GENOMIC DNA]</scope>
    <source>
        <strain evidence="7 8">CECT 7751</strain>
    </source>
</reference>
<organism evidence="7 8">
    <name type="scientific">Pseudooceanicola marinus</name>
    <dbReference type="NCBI Taxonomy" id="396013"/>
    <lineage>
        <taxon>Bacteria</taxon>
        <taxon>Pseudomonadati</taxon>
        <taxon>Pseudomonadota</taxon>
        <taxon>Alphaproteobacteria</taxon>
        <taxon>Rhodobacterales</taxon>
        <taxon>Paracoccaceae</taxon>
        <taxon>Pseudooceanicola</taxon>
    </lineage>
</organism>
<protein>
    <recommendedName>
        <fullName evidence="2 6">Orotate phosphoribosyltransferase</fullName>
        <shortName evidence="6">OPRT</shortName>
        <shortName evidence="6">OPRTase</shortName>
        <ecNumber evidence="2 6">2.4.2.10</ecNumber>
    </recommendedName>
</protein>
<keyword evidence="6" id="KW-0460">Magnesium</keyword>
<evidence type="ECO:0000313" key="7">
    <source>
        <dbReference type="EMBL" id="SLN20017.1"/>
    </source>
</evidence>
<dbReference type="Proteomes" id="UP000193963">
    <property type="component" value="Unassembled WGS sequence"/>
</dbReference>
<feature type="binding site" description="in other chain" evidence="6">
    <location>
        <begin position="138"/>
        <end position="146"/>
    </location>
    <ligand>
        <name>5-phospho-alpha-D-ribose 1-diphosphate</name>
        <dbReference type="ChEBI" id="CHEBI:58017"/>
        <note>ligand shared between dimeric partners</note>
    </ligand>
</feature>
<comment type="caution">
    <text evidence="6">Lacks conserved residue(s) required for the propagation of feature annotation.</text>
</comment>
<dbReference type="EC" id="2.4.2.10" evidence="2 6"/>
<evidence type="ECO:0000256" key="1">
    <source>
        <dbReference type="ARBA" id="ARBA00004889"/>
    </source>
</evidence>
<comment type="subunit">
    <text evidence="6">Homodimer.</text>
</comment>
<dbReference type="SUPFAM" id="SSF53271">
    <property type="entry name" value="PRTase-like"/>
    <property type="match status" value="1"/>
</dbReference>
<proteinExistence type="inferred from homology"/>
<dbReference type="GO" id="GO:0000287">
    <property type="term" value="F:magnesium ion binding"/>
    <property type="evidence" value="ECO:0007669"/>
    <property type="project" value="UniProtKB-UniRule"/>
</dbReference>
<dbReference type="Gene3D" id="3.40.50.2020">
    <property type="match status" value="1"/>
</dbReference>
<dbReference type="InterPro" id="IPR029057">
    <property type="entry name" value="PRTase-like"/>
</dbReference>
<dbReference type="EMBL" id="FWFN01000001">
    <property type="protein sequence ID" value="SLN20017.1"/>
    <property type="molecule type" value="Genomic_DNA"/>
</dbReference>
<keyword evidence="8" id="KW-1185">Reference proteome</keyword>
<evidence type="ECO:0000313" key="8">
    <source>
        <dbReference type="Proteomes" id="UP000193963"/>
    </source>
</evidence>
<dbReference type="PANTHER" id="PTHR19278:SF9">
    <property type="entry name" value="URIDINE 5'-MONOPHOSPHATE SYNTHASE"/>
    <property type="match status" value="1"/>
</dbReference>
<dbReference type="HAMAP" id="MF_01208">
    <property type="entry name" value="PyrE"/>
    <property type="match status" value="1"/>
</dbReference>
<dbReference type="UniPathway" id="UPA00070">
    <property type="reaction ID" value="UER00119"/>
</dbReference>
<name>A0A1X6YGK5_9RHOB</name>
<comment type="similarity">
    <text evidence="6">Belongs to the purine/pyrimidine phosphoribosyltransferase family. PyrE subfamily.</text>
</comment>
<dbReference type="GO" id="GO:0019856">
    <property type="term" value="P:pyrimidine nucleobase biosynthetic process"/>
    <property type="evidence" value="ECO:0007669"/>
    <property type="project" value="TreeGrafter"/>
</dbReference>
<dbReference type="GO" id="GO:0004588">
    <property type="term" value="F:orotate phosphoribosyltransferase activity"/>
    <property type="evidence" value="ECO:0007669"/>
    <property type="project" value="UniProtKB-UniRule"/>
</dbReference>
<dbReference type="AlphaFoldDB" id="A0A1X6YGK5"/>
<dbReference type="NCBIfam" id="NF001729">
    <property type="entry name" value="PRK00455.1-3"/>
    <property type="match status" value="1"/>
</dbReference>
<comment type="pathway">
    <text evidence="1 6">Pyrimidine metabolism; UMP biosynthesis via de novo pathway; UMP from orotate: step 1/2.</text>
</comment>
<accession>A0A1X6YGK5</accession>
<evidence type="ECO:0000256" key="4">
    <source>
        <dbReference type="ARBA" id="ARBA00022679"/>
    </source>
</evidence>
<comment type="catalytic activity">
    <reaction evidence="6">
        <text>orotidine 5'-phosphate + diphosphate = orotate + 5-phospho-alpha-D-ribose 1-diphosphate</text>
        <dbReference type="Rhea" id="RHEA:10380"/>
        <dbReference type="ChEBI" id="CHEBI:30839"/>
        <dbReference type="ChEBI" id="CHEBI:33019"/>
        <dbReference type="ChEBI" id="CHEBI:57538"/>
        <dbReference type="ChEBI" id="CHEBI:58017"/>
        <dbReference type="EC" id="2.4.2.10"/>
    </reaction>
</comment>